<dbReference type="PANTHER" id="PTHR23222">
    <property type="entry name" value="PROHIBITIN"/>
    <property type="match status" value="1"/>
</dbReference>
<dbReference type="Pfam" id="PF01145">
    <property type="entry name" value="Band_7"/>
    <property type="match status" value="1"/>
</dbReference>
<name>A0A8X6J986_9ARAC</name>
<comment type="caution">
    <text evidence="4">The sequence shown here is derived from an EMBL/GenBank/DDBJ whole genome shotgun (WGS) entry which is preliminary data.</text>
</comment>
<proteinExistence type="inferred from homology"/>
<sequence length="197" mass="21713">MAAQLFNNIGRLGLGLAIAGGVVNSALYTVDGGHRAVIFDRFVGVKPNVVGEGTHFLIPWVQKPIIFDVRSRPRNIPVITGSKGNYAQRLPDIGNDTSDLKYLGITVLSKDCIITIKNLYHPPNSQHLNTNMMKGLFDDNTIMPRALLQMQEAWSFNNLVNDKAFLCLNDGTRTFRSNSYGSTDISDLTFISPGLFP</sequence>
<evidence type="ECO:0000313" key="4">
    <source>
        <dbReference type="EMBL" id="GFS48208.1"/>
    </source>
</evidence>
<gene>
    <name evidence="4" type="primary">l(2)37Cc</name>
    <name evidence="4" type="ORF">TNIN_137411</name>
</gene>
<evidence type="ECO:0000256" key="2">
    <source>
        <dbReference type="RuleBase" id="RU366048"/>
    </source>
</evidence>
<comment type="similarity">
    <text evidence="1 2">Belongs to the prohibitin family.</text>
</comment>
<comment type="subcellular location">
    <subcellularLocation>
        <location evidence="2">Mitochondrion inner membrane</location>
    </subcellularLocation>
</comment>
<feature type="domain" description="Band 7" evidence="3">
    <location>
        <begin position="29"/>
        <end position="112"/>
    </location>
</feature>
<keyword evidence="5" id="KW-1185">Reference proteome</keyword>
<protein>
    <recommendedName>
        <fullName evidence="2">Prohibitin</fullName>
    </recommendedName>
</protein>
<dbReference type="OrthoDB" id="275637at2759"/>
<dbReference type="GO" id="GO:0005743">
    <property type="term" value="C:mitochondrial inner membrane"/>
    <property type="evidence" value="ECO:0007669"/>
    <property type="project" value="UniProtKB-SubCell"/>
</dbReference>
<evidence type="ECO:0000259" key="3">
    <source>
        <dbReference type="Pfam" id="PF01145"/>
    </source>
</evidence>
<dbReference type="InterPro" id="IPR001107">
    <property type="entry name" value="Band_7"/>
</dbReference>
<dbReference type="GO" id="GO:0007005">
    <property type="term" value="P:mitochondrion organization"/>
    <property type="evidence" value="ECO:0007669"/>
    <property type="project" value="TreeGrafter"/>
</dbReference>
<organism evidence="4 5">
    <name type="scientific">Trichonephila inaurata madagascariensis</name>
    <dbReference type="NCBI Taxonomy" id="2747483"/>
    <lineage>
        <taxon>Eukaryota</taxon>
        <taxon>Metazoa</taxon>
        <taxon>Ecdysozoa</taxon>
        <taxon>Arthropoda</taxon>
        <taxon>Chelicerata</taxon>
        <taxon>Arachnida</taxon>
        <taxon>Araneae</taxon>
        <taxon>Araneomorphae</taxon>
        <taxon>Entelegynae</taxon>
        <taxon>Araneoidea</taxon>
        <taxon>Nephilidae</taxon>
        <taxon>Trichonephila</taxon>
        <taxon>Trichonephila inaurata</taxon>
    </lineage>
</organism>
<evidence type="ECO:0000313" key="5">
    <source>
        <dbReference type="Proteomes" id="UP000886998"/>
    </source>
</evidence>
<accession>A0A8X6J986</accession>
<dbReference type="PANTHER" id="PTHR23222:SF0">
    <property type="entry name" value="PROHIBITIN 1"/>
    <property type="match status" value="1"/>
</dbReference>
<evidence type="ECO:0000256" key="1">
    <source>
        <dbReference type="ARBA" id="ARBA00009658"/>
    </source>
</evidence>
<keyword evidence="2" id="KW-0472">Membrane</keyword>
<keyword evidence="2" id="KW-0999">Mitochondrion inner membrane</keyword>
<keyword evidence="2" id="KW-0496">Mitochondrion</keyword>
<reference evidence="4" key="1">
    <citation type="submission" date="2020-08" db="EMBL/GenBank/DDBJ databases">
        <title>Multicomponent nature underlies the extraordinary mechanical properties of spider dragline silk.</title>
        <authorList>
            <person name="Kono N."/>
            <person name="Nakamura H."/>
            <person name="Mori M."/>
            <person name="Yoshida Y."/>
            <person name="Ohtoshi R."/>
            <person name="Malay A.D."/>
            <person name="Moran D.A.P."/>
            <person name="Tomita M."/>
            <person name="Numata K."/>
            <person name="Arakawa K."/>
        </authorList>
    </citation>
    <scope>NUCLEOTIDE SEQUENCE</scope>
</reference>
<dbReference type="AlphaFoldDB" id="A0A8X6J986"/>
<dbReference type="Proteomes" id="UP000886998">
    <property type="component" value="Unassembled WGS sequence"/>
</dbReference>
<dbReference type="InterPro" id="IPR000163">
    <property type="entry name" value="Prohibitin"/>
</dbReference>
<dbReference type="EMBL" id="BMAV01026198">
    <property type="protein sequence ID" value="GFS48208.1"/>
    <property type="molecule type" value="Genomic_DNA"/>
</dbReference>